<dbReference type="RefSeq" id="WP_087005331.1">
    <property type="nucleotide sequence ID" value="NZ_FWFF01000005.1"/>
</dbReference>
<dbReference type="InterPro" id="IPR043426">
    <property type="entry name" value="MltB-like"/>
</dbReference>
<dbReference type="Gene3D" id="1.10.530.10">
    <property type="match status" value="1"/>
</dbReference>
<evidence type="ECO:0000256" key="1">
    <source>
        <dbReference type="SAM" id="MobiDB-lite"/>
    </source>
</evidence>
<gene>
    <name evidence="3" type="ORF">FM105_04410</name>
</gene>
<dbReference type="InterPro" id="IPR023346">
    <property type="entry name" value="Lysozyme-like_dom_sf"/>
</dbReference>
<dbReference type="Proteomes" id="UP000196581">
    <property type="component" value="Unassembled WGS sequence"/>
</dbReference>
<accession>A0A1X6X6U2</accession>
<dbReference type="EMBL" id="FWFF01000005">
    <property type="protein sequence ID" value="SLM94908.1"/>
    <property type="molecule type" value="Genomic_DNA"/>
</dbReference>
<dbReference type="CDD" id="cd13399">
    <property type="entry name" value="Slt35-like"/>
    <property type="match status" value="1"/>
</dbReference>
<dbReference type="PANTHER" id="PTHR30163">
    <property type="entry name" value="MEMBRANE-BOUND LYTIC MUREIN TRANSGLYCOSYLASE B"/>
    <property type="match status" value="1"/>
</dbReference>
<organism evidence="3 4">
    <name type="scientific">Brevibacterium yomogidense</name>
    <dbReference type="NCBI Taxonomy" id="946573"/>
    <lineage>
        <taxon>Bacteria</taxon>
        <taxon>Bacillati</taxon>
        <taxon>Actinomycetota</taxon>
        <taxon>Actinomycetes</taxon>
        <taxon>Micrococcales</taxon>
        <taxon>Brevibacteriaceae</taxon>
        <taxon>Brevibacterium</taxon>
    </lineage>
</organism>
<proteinExistence type="predicted"/>
<dbReference type="InterPro" id="IPR031304">
    <property type="entry name" value="SLT_2"/>
</dbReference>
<evidence type="ECO:0000313" key="3">
    <source>
        <dbReference type="EMBL" id="SLM94908.1"/>
    </source>
</evidence>
<dbReference type="SUPFAM" id="SSF53955">
    <property type="entry name" value="Lysozyme-like"/>
    <property type="match status" value="1"/>
</dbReference>
<sequence>MSPARVFATVLACLTVLAMGAGLWILVSFLSLAPGPQSDPSDAEADRGPADGAPSRPEAPERIGGGVAAASGTADDGRAEPAAGSPAADFAVAPGWVEDLAQRTGIPERVLESYASAALWAGEEHSTCGLEWNTLAGLGWVESRHGWLQGASVTADGDVRPEIIGIPLDGTNGTAEITDTDGGRLDGDTEYDRAVGPMQFIPETWEMFAVDARGLGGADPHQIDDAAFTAANYLCSMQVDFASDDEWSNGILRYNASDQYVEDVHSAAQHYAYV</sequence>
<name>A0A1X6X6U2_9MICO</name>
<feature type="domain" description="Transglycosylase SLT" evidence="2">
    <location>
        <begin position="194"/>
        <end position="237"/>
    </location>
</feature>
<dbReference type="GO" id="GO:0009253">
    <property type="term" value="P:peptidoglycan catabolic process"/>
    <property type="evidence" value="ECO:0007669"/>
    <property type="project" value="TreeGrafter"/>
</dbReference>
<feature type="region of interest" description="Disordered" evidence="1">
    <location>
        <begin position="36"/>
        <end position="86"/>
    </location>
</feature>
<dbReference type="GO" id="GO:0008933">
    <property type="term" value="F:peptidoglycan lytic transglycosylase activity"/>
    <property type="evidence" value="ECO:0007669"/>
    <property type="project" value="TreeGrafter"/>
</dbReference>
<keyword evidence="4" id="KW-1185">Reference proteome</keyword>
<dbReference type="AlphaFoldDB" id="A0A1X6X6U2"/>
<dbReference type="Pfam" id="PF13406">
    <property type="entry name" value="SLT_2"/>
    <property type="match status" value="1"/>
</dbReference>
<protein>
    <recommendedName>
        <fullName evidence="2">Transglycosylase SLT domain-containing protein</fullName>
    </recommendedName>
</protein>
<evidence type="ECO:0000313" key="4">
    <source>
        <dbReference type="Proteomes" id="UP000196581"/>
    </source>
</evidence>
<evidence type="ECO:0000259" key="2">
    <source>
        <dbReference type="Pfam" id="PF13406"/>
    </source>
</evidence>
<reference evidence="4" key="1">
    <citation type="submission" date="2017-02" db="EMBL/GenBank/DDBJ databases">
        <authorList>
            <person name="Dridi B."/>
        </authorList>
    </citation>
    <scope>NUCLEOTIDE SEQUENCE [LARGE SCALE GENOMIC DNA]</scope>
    <source>
        <strain evidence="4">B Co 03.10</strain>
    </source>
</reference>
<dbReference type="PANTHER" id="PTHR30163:SF8">
    <property type="entry name" value="LYTIC MUREIN TRANSGLYCOSYLASE"/>
    <property type="match status" value="1"/>
</dbReference>